<feature type="region of interest" description="Disordered" evidence="1">
    <location>
        <begin position="263"/>
        <end position="291"/>
    </location>
</feature>
<evidence type="ECO:0000256" key="1">
    <source>
        <dbReference type="SAM" id="MobiDB-lite"/>
    </source>
</evidence>
<reference evidence="2" key="1">
    <citation type="submission" date="2020-03" db="EMBL/GenBank/DDBJ databases">
        <title>The deep terrestrial virosphere.</title>
        <authorList>
            <person name="Holmfeldt K."/>
            <person name="Nilsson E."/>
            <person name="Simone D."/>
            <person name="Lopez-Fernandez M."/>
            <person name="Wu X."/>
            <person name="de Brujin I."/>
            <person name="Lundin D."/>
            <person name="Andersson A."/>
            <person name="Bertilsson S."/>
            <person name="Dopson M."/>
        </authorList>
    </citation>
    <scope>NUCLEOTIDE SEQUENCE</scope>
    <source>
        <strain evidence="2">MM415B02120</strain>
    </source>
</reference>
<name>A0A6M3KW14_9ZZZZ</name>
<dbReference type="EMBL" id="MT142620">
    <property type="protein sequence ID" value="QJA86179.1"/>
    <property type="molecule type" value="Genomic_DNA"/>
</dbReference>
<gene>
    <name evidence="2" type="ORF">MM415B02120_0005</name>
</gene>
<feature type="region of interest" description="Disordered" evidence="1">
    <location>
        <begin position="303"/>
        <end position="332"/>
    </location>
</feature>
<evidence type="ECO:0000313" key="2">
    <source>
        <dbReference type="EMBL" id="QJA86179.1"/>
    </source>
</evidence>
<organism evidence="2">
    <name type="scientific">viral metagenome</name>
    <dbReference type="NCBI Taxonomy" id="1070528"/>
    <lineage>
        <taxon>unclassified sequences</taxon>
        <taxon>metagenomes</taxon>
        <taxon>organismal metagenomes</taxon>
    </lineage>
</organism>
<proteinExistence type="predicted"/>
<feature type="compositionally biased region" description="Basic and acidic residues" evidence="1">
    <location>
        <begin position="321"/>
        <end position="332"/>
    </location>
</feature>
<dbReference type="AlphaFoldDB" id="A0A6M3KW14"/>
<protein>
    <submittedName>
        <fullName evidence="2">Uncharacterized protein</fullName>
    </submittedName>
</protein>
<accession>A0A6M3KW14</accession>
<sequence length="415" mass="47222">MRFKEKEKINMTHRFVTDTLEIRSPTEKNPRYIVTGYGGVPNSKDTYGYVHDKDGKVVKSLHSIMTKNAIESMKRQAQYKKVFVDGMHEIGLNTNIKAMLKDRLSDIEMKNIEQMLDTKALPLAKVNNLDIDEKGLKIETELNPLFRQIDDSHKNYFDAVWYSLENKFLNGISPTFVVTDVSYDDDGNPIINDLDLKGFSYVQGAADLNNNIVEVAIRSAQDFTNGGTKMENEELKKIQAELEKVKAEKEAIAKEKETLIQQKAKEEADRKAAEETKTKEEIQKQMDEQKKANEALQKEVELLKQKKDEDSTNSAKGVVTPKDKFGQGQKPKYDEKFYEENIKSIKQAHDQTIQTIKDGKTPSIDNRMAGFGELVNLQVKVDPLAGRDPRDVDFIHESRILKSSTADMVVPRKVA</sequence>